<name>A0A3G2S4Q2_MALR7</name>
<dbReference type="Proteomes" id="UP000269793">
    <property type="component" value="Chromosome III"/>
</dbReference>
<keyword evidence="3" id="KW-1185">Reference proteome</keyword>
<dbReference type="AlphaFoldDB" id="A0A3G2S4Q2"/>
<dbReference type="VEuPathDB" id="FungiDB:DNF11_2121"/>
<proteinExistence type="predicted"/>
<keyword evidence="1" id="KW-0732">Signal</keyword>
<feature type="chain" id="PRO_5018302459" description="Phosphatidylglycerol/phosphatidylinositol transfer protein" evidence="1">
    <location>
        <begin position="21"/>
        <end position="155"/>
    </location>
</feature>
<evidence type="ECO:0000313" key="2">
    <source>
        <dbReference type="EMBL" id="AYO43071.1"/>
    </source>
</evidence>
<evidence type="ECO:0000256" key="1">
    <source>
        <dbReference type="SAM" id="SignalP"/>
    </source>
</evidence>
<accession>A0A3G2S4Q2</accession>
<organism evidence="2 3">
    <name type="scientific">Malassezia restricta (strain ATCC 96810 / NBRC 103918 / CBS 7877)</name>
    <name type="common">Seborrheic dermatitis infection agent</name>
    <dbReference type="NCBI Taxonomy" id="425264"/>
    <lineage>
        <taxon>Eukaryota</taxon>
        <taxon>Fungi</taxon>
        <taxon>Dikarya</taxon>
        <taxon>Basidiomycota</taxon>
        <taxon>Ustilaginomycotina</taxon>
        <taxon>Malasseziomycetes</taxon>
        <taxon>Malasseziales</taxon>
        <taxon>Malasseziaceae</taxon>
        <taxon>Malassezia</taxon>
    </lineage>
</organism>
<feature type="signal peptide" evidence="1">
    <location>
        <begin position="1"/>
        <end position="20"/>
    </location>
</feature>
<sequence length="155" mass="16128">MQFSIKALIGALAALAAVNGAAISLPADEAPEPSESLEARKIVTIPIPLPIGFSKSTSTFTTYSSLPSGVKNTCPPIKTVTDLKKTTITVHGTPPPGVKNGQTRTHDLNARGDGIKTLGTVSFPLSTSISVSCPSQTVFTAHNTLVETLYLAPQQ</sequence>
<protein>
    <recommendedName>
        <fullName evidence="4">Phosphatidylglycerol/phosphatidylinositol transfer protein</fullName>
    </recommendedName>
</protein>
<reference evidence="2 3" key="1">
    <citation type="submission" date="2018-10" db="EMBL/GenBank/DDBJ databases">
        <title>Complete genome sequence of Malassezia restricta CBS 7877.</title>
        <authorList>
            <person name="Morand S.C."/>
            <person name="Bertignac M."/>
            <person name="Iltis A."/>
            <person name="Kolder I."/>
            <person name="Pirovano W."/>
            <person name="Jourdain R."/>
            <person name="Clavaud C."/>
        </authorList>
    </citation>
    <scope>NUCLEOTIDE SEQUENCE [LARGE SCALE GENOMIC DNA]</scope>
    <source>
        <strain evidence="2 3">CBS 7877</strain>
    </source>
</reference>
<gene>
    <name evidence="2" type="ORF">DNF11_2121</name>
</gene>
<evidence type="ECO:0000313" key="3">
    <source>
        <dbReference type="Proteomes" id="UP000269793"/>
    </source>
</evidence>
<dbReference type="OrthoDB" id="10395866at2759"/>
<dbReference type="EMBL" id="CP033150">
    <property type="protein sequence ID" value="AYO43071.1"/>
    <property type="molecule type" value="Genomic_DNA"/>
</dbReference>
<evidence type="ECO:0008006" key="4">
    <source>
        <dbReference type="Google" id="ProtNLM"/>
    </source>
</evidence>